<keyword evidence="1" id="KW-0472">Membrane</keyword>
<feature type="domain" description="Protein FecR C-terminal" evidence="3">
    <location>
        <begin position="287"/>
        <end position="352"/>
    </location>
</feature>
<gene>
    <name evidence="4" type="ORF">FA047_17435</name>
</gene>
<evidence type="ECO:0000313" key="4">
    <source>
        <dbReference type="EMBL" id="TKC04367.1"/>
    </source>
</evidence>
<dbReference type="PIRSF" id="PIRSF018266">
    <property type="entry name" value="FecR"/>
    <property type="match status" value="1"/>
</dbReference>
<dbReference type="Gene3D" id="3.55.50.30">
    <property type="match status" value="1"/>
</dbReference>
<proteinExistence type="predicted"/>
<dbReference type="Pfam" id="PF04773">
    <property type="entry name" value="FecR"/>
    <property type="match status" value="1"/>
</dbReference>
<feature type="transmembrane region" description="Helical" evidence="1">
    <location>
        <begin position="90"/>
        <end position="108"/>
    </location>
</feature>
<dbReference type="PANTHER" id="PTHR30273:SF2">
    <property type="entry name" value="PROTEIN FECR"/>
    <property type="match status" value="1"/>
</dbReference>
<keyword evidence="1" id="KW-1133">Transmembrane helix</keyword>
<evidence type="ECO:0000259" key="2">
    <source>
        <dbReference type="Pfam" id="PF04773"/>
    </source>
</evidence>
<dbReference type="OrthoDB" id="1523735at2"/>
<protein>
    <submittedName>
        <fullName evidence="4">DUF4974 domain-containing protein</fullName>
    </submittedName>
</protein>
<sequence length="354" mass="40559">MIDRSLFNVEDFLVDNTFQLYCAGTDKLCVTYWENYIETHPEQKAVITEARRLYVILSGNKKPLNLQVETLKENIEHKNNIVPFQRRYNWLKIAAAILLLAGVSFFYFKAGDKEGVKQIMVSNFNTKAGERKKITLKDGSVILLNAKSSLSIIKGFNEKTREVNLVGEAFFDVMHQKDKPFKVHTEDFDINVLGTSFNVKIYPDEPTSEATLIKGLIVMEGKGSKGSSITLRPSQKVTFYKNLDIQPQANKPIKAKKQLPEIAINHYTRVNDSIIAEVAWTQDRLEISDQSFAEVKGVLERWYDVQIKFTDKEVEKYRFTASFPVENIEQALNALQTAEHFKYEIKGKQITISK</sequence>
<evidence type="ECO:0000259" key="3">
    <source>
        <dbReference type="Pfam" id="PF16344"/>
    </source>
</evidence>
<dbReference type="Proteomes" id="UP000307244">
    <property type="component" value="Unassembled WGS sequence"/>
</dbReference>
<feature type="domain" description="FecR protein" evidence="2">
    <location>
        <begin position="124"/>
        <end position="216"/>
    </location>
</feature>
<dbReference type="GO" id="GO:0016989">
    <property type="term" value="F:sigma factor antagonist activity"/>
    <property type="evidence" value="ECO:0007669"/>
    <property type="project" value="TreeGrafter"/>
</dbReference>
<evidence type="ECO:0000256" key="1">
    <source>
        <dbReference type="SAM" id="Phobius"/>
    </source>
</evidence>
<organism evidence="4 5">
    <name type="scientific">Pedobacter frigoris</name>
    <dbReference type="NCBI Taxonomy" id="2571272"/>
    <lineage>
        <taxon>Bacteria</taxon>
        <taxon>Pseudomonadati</taxon>
        <taxon>Bacteroidota</taxon>
        <taxon>Sphingobacteriia</taxon>
        <taxon>Sphingobacteriales</taxon>
        <taxon>Sphingobacteriaceae</taxon>
        <taxon>Pedobacter</taxon>
    </lineage>
</organism>
<keyword evidence="5" id="KW-1185">Reference proteome</keyword>
<dbReference type="EMBL" id="SWBQ01000005">
    <property type="protein sequence ID" value="TKC04367.1"/>
    <property type="molecule type" value="Genomic_DNA"/>
</dbReference>
<comment type="caution">
    <text evidence="4">The sequence shown here is derived from an EMBL/GenBank/DDBJ whole genome shotgun (WGS) entry which is preliminary data.</text>
</comment>
<dbReference type="InterPro" id="IPR012373">
    <property type="entry name" value="Ferrdict_sens_TM"/>
</dbReference>
<reference evidence="4 5" key="1">
    <citation type="submission" date="2019-04" db="EMBL/GenBank/DDBJ databases">
        <title>Pedobacter sp. RP-3-15 sp. nov., isolated from Arctic soil.</title>
        <authorList>
            <person name="Dahal R.H."/>
            <person name="Kim D.-U."/>
        </authorList>
    </citation>
    <scope>NUCLEOTIDE SEQUENCE [LARGE SCALE GENOMIC DNA]</scope>
    <source>
        <strain evidence="4 5">RP-3-15</strain>
    </source>
</reference>
<evidence type="ECO:0000313" key="5">
    <source>
        <dbReference type="Proteomes" id="UP000307244"/>
    </source>
</evidence>
<dbReference type="Pfam" id="PF16344">
    <property type="entry name" value="FecR_C"/>
    <property type="match status" value="1"/>
</dbReference>
<dbReference type="InterPro" id="IPR032508">
    <property type="entry name" value="FecR_C"/>
</dbReference>
<dbReference type="PANTHER" id="PTHR30273">
    <property type="entry name" value="PERIPLASMIC SIGNAL SENSOR AND SIGMA FACTOR ACTIVATOR FECR-RELATED"/>
    <property type="match status" value="1"/>
</dbReference>
<keyword evidence="1" id="KW-0812">Transmembrane</keyword>
<name>A0A4U1CI89_9SPHI</name>
<dbReference type="RefSeq" id="WP_136837360.1">
    <property type="nucleotide sequence ID" value="NZ_SWBQ01000005.1"/>
</dbReference>
<dbReference type="InterPro" id="IPR006860">
    <property type="entry name" value="FecR"/>
</dbReference>
<accession>A0A4U1CI89</accession>
<dbReference type="Gene3D" id="2.60.120.1440">
    <property type="match status" value="1"/>
</dbReference>
<dbReference type="AlphaFoldDB" id="A0A4U1CI89"/>